<dbReference type="EMBL" id="ASRX01000014">
    <property type="protein sequence ID" value="EYF06839.1"/>
    <property type="molecule type" value="Genomic_DNA"/>
</dbReference>
<proteinExistence type="predicted"/>
<sequence length="382" mass="40292">MSQHRGGTPCGVTAIGMVSALGRDAITSCAAGRSGLSMPSELKVMDFQTQSLFGEETYHGPPAVVGHAVRGIAEGFAGPAKALMLGVGALREVIQKRGLSPQELRRTALVLNLSDWVLQDEAASKSGEAQPEGKPSQRWIVQTADLGQKLVKRAEVALPPELQIVVHGGHAGLALAVREALTMIERGRADRCLVGGIESRVEPAFLRAAAALKLLRTNDTPAGLMPGEGAAFFLLEPVDVRGAKGAQVVLDGVASGSEAAGSRSDALPNGASLAQTLLDLLREVPLTEQHGWMIGDLNGTERRAMEWGRAAVRVHAEHPLDQVPLWLPASSFGDTGAASAAMGVCMAVRAFERGYAPARRCLLWMCSEGPHRGALALRHRVN</sequence>
<dbReference type="OrthoDB" id="5493826at2"/>
<dbReference type="InterPro" id="IPR014030">
    <property type="entry name" value="Ketoacyl_synth_N"/>
</dbReference>
<keyword evidence="3" id="KW-1185">Reference proteome</keyword>
<comment type="caution">
    <text evidence="2">The sequence shown here is derived from an EMBL/GenBank/DDBJ whole genome shotgun (WGS) entry which is preliminary data.</text>
</comment>
<gene>
    <name evidence="2" type="ORF">CAP_1536</name>
</gene>
<name>A0A017TC62_9BACT</name>
<dbReference type="Pfam" id="PF00109">
    <property type="entry name" value="ketoacyl-synt"/>
    <property type="match status" value="1"/>
</dbReference>
<protein>
    <recommendedName>
        <fullName evidence="1">Beta-ketoacyl synthase-like N-terminal domain-containing protein</fullName>
    </recommendedName>
</protein>
<evidence type="ECO:0000259" key="1">
    <source>
        <dbReference type="Pfam" id="PF00109"/>
    </source>
</evidence>
<evidence type="ECO:0000313" key="3">
    <source>
        <dbReference type="Proteomes" id="UP000019678"/>
    </source>
</evidence>
<dbReference type="STRING" id="1192034.CAP_1536"/>
<reference evidence="2 3" key="1">
    <citation type="submission" date="2013-05" db="EMBL/GenBank/DDBJ databases">
        <title>Genome assembly of Chondromyces apiculatus DSM 436.</title>
        <authorList>
            <person name="Sharma G."/>
            <person name="Khatri I."/>
            <person name="Kaur C."/>
            <person name="Mayilraj S."/>
            <person name="Subramanian S."/>
        </authorList>
    </citation>
    <scope>NUCLEOTIDE SEQUENCE [LARGE SCALE GENOMIC DNA]</scope>
    <source>
        <strain evidence="2 3">DSM 436</strain>
    </source>
</reference>
<feature type="domain" description="Beta-ketoacyl synthase-like N-terminal" evidence="1">
    <location>
        <begin position="174"/>
        <end position="237"/>
    </location>
</feature>
<evidence type="ECO:0000313" key="2">
    <source>
        <dbReference type="EMBL" id="EYF06839.1"/>
    </source>
</evidence>
<accession>A0A017TC62</accession>
<dbReference type="Gene3D" id="3.40.47.10">
    <property type="match status" value="1"/>
</dbReference>
<dbReference type="Proteomes" id="UP000019678">
    <property type="component" value="Unassembled WGS sequence"/>
</dbReference>
<organism evidence="2 3">
    <name type="scientific">Chondromyces apiculatus DSM 436</name>
    <dbReference type="NCBI Taxonomy" id="1192034"/>
    <lineage>
        <taxon>Bacteria</taxon>
        <taxon>Pseudomonadati</taxon>
        <taxon>Myxococcota</taxon>
        <taxon>Polyangia</taxon>
        <taxon>Polyangiales</taxon>
        <taxon>Polyangiaceae</taxon>
        <taxon>Chondromyces</taxon>
    </lineage>
</organism>
<dbReference type="eggNOG" id="COG0304">
    <property type="taxonomic scope" value="Bacteria"/>
</dbReference>
<dbReference type="SUPFAM" id="SSF53901">
    <property type="entry name" value="Thiolase-like"/>
    <property type="match status" value="2"/>
</dbReference>
<dbReference type="AlphaFoldDB" id="A0A017TC62"/>
<dbReference type="InterPro" id="IPR016039">
    <property type="entry name" value="Thiolase-like"/>
</dbReference>
<dbReference type="GO" id="GO:0016746">
    <property type="term" value="F:acyltransferase activity"/>
    <property type="evidence" value="ECO:0007669"/>
    <property type="project" value="InterPro"/>
</dbReference>
<dbReference type="RefSeq" id="WP_156040672.1">
    <property type="nucleotide sequence ID" value="NZ_ASRX01000014.1"/>
</dbReference>